<protein>
    <recommendedName>
        <fullName evidence="1">Aspartyl/glutamyl-tRNA(Asn/Gln) amidotransferase subunit C</fullName>
        <shortName evidence="1">Asp/Glu-ADT subunit C</shortName>
        <ecNumber evidence="1">6.3.5.-</ecNumber>
    </recommendedName>
</protein>
<dbReference type="InterPro" id="IPR036113">
    <property type="entry name" value="Asp/Glu-ADT_sf_sub_c"/>
</dbReference>
<dbReference type="AlphaFoldDB" id="A0A7W6ESN7"/>
<dbReference type="NCBIfam" id="TIGR00135">
    <property type="entry name" value="gatC"/>
    <property type="match status" value="1"/>
</dbReference>
<reference evidence="2 3" key="1">
    <citation type="submission" date="2020-08" db="EMBL/GenBank/DDBJ databases">
        <title>Genomic Encyclopedia of Type Strains, Phase IV (KMG-IV): sequencing the most valuable type-strain genomes for metagenomic binning, comparative biology and taxonomic classification.</title>
        <authorList>
            <person name="Goeker M."/>
        </authorList>
    </citation>
    <scope>NUCLEOTIDE SEQUENCE [LARGE SCALE GENOMIC DNA]</scope>
    <source>
        <strain evidence="2 3">DSM 17976</strain>
    </source>
</reference>
<dbReference type="GO" id="GO:0070681">
    <property type="term" value="P:glutaminyl-tRNAGln biosynthesis via transamidation"/>
    <property type="evidence" value="ECO:0007669"/>
    <property type="project" value="TreeGrafter"/>
</dbReference>
<comment type="catalytic activity">
    <reaction evidence="1">
        <text>L-aspartyl-tRNA(Asn) + L-glutamine + ATP + H2O = L-asparaginyl-tRNA(Asn) + L-glutamate + ADP + phosphate + 2 H(+)</text>
        <dbReference type="Rhea" id="RHEA:14513"/>
        <dbReference type="Rhea" id="RHEA-COMP:9674"/>
        <dbReference type="Rhea" id="RHEA-COMP:9677"/>
        <dbReference type="ChEBI" id="CHEBI:15377"/>
        <dbReference type="ChEBI" id="CHEBI:15378"/>
        <dbReference type="ChEBI" id="CHEBI:29985"/>
        <dbReference type="ChEBI" id="CHEBI:30616"/>
        <dbReference type="ChEBI" id="CHEBI:43474"/>
        <dbReference type="ChEBI" id="CHEBI:58359"/>
        <dbReference type="ChEBI" id="CHEBI:78515"/>
        <dbReference type="ChEBI" id="CHEBI:78516"/>
        <dbReference type="ChEBI" id="CHEBI:456216"/>
    </reaction>
</comment>
<sequence length="95" mass="10754">MQIDKDTLHKIAHLARLEVKPEEEAPLLKSLESVLSWMEQLDELDTTDVAPLTHISAEINVMREDVVGNHLPREQALVNAPSQDGTYFRVPKVIE</sequence>
<keyword evidence="1" id="KW-0067">ATP-binding</keyword>
<dbReference type="SUPFAM" id="SSF141000">
    <property type="entry name" value="Glu-tRNAGln amidotransferase C subunit"/>
    <property type="match status" value="1"/>
</dbReference>
<dbReference type="GO" id="GO:0005524">
    <property type="term" value="F:ATP binding"/>
    <property type="evidence" value="ECO:0007669"/>
    <property type="project" value="UniProtKB-KW"/>
</dbReference>
<evidence type="ECO:0000256" key="1">
    <source>
        <dbReference type="HAMAP-Rule" id="MF_00122"/>
    </source>
</evidence>
<name>A0A7W6ESN7_9BACT</name>
<dbReference type="HAMAP" id="MF_00122">
    <property type="entry name" value="GatC"/>
    <property type="match status" value="1"/>
</dbReference>
<keyword evidence="1" id="KW-0648">Protein biosynthesis</keyword>
<keyword evidence="3" id="KW-1185">Reference proteome</keyword>
<keyword evidence="1" id="KW-0547">Nucleotide-binding</keyword>
<comment type="subunit">
    <text evidence="1">Heterotrimer of A, B and C subunits.</text>
</comment>
<accession>A0A7W6ESN7</accession>
<comment type="caution">
    <text evidence="2">The sequence shown here is derived from an EMBL/GenBank/DDBJ whole genome shotgun (WGS) entry which is preliminary data.</text>
</comment>
<dbReference type="Gene3D" id="1.10.20.60">
    <property type="entry name" value="Glu-tRNAGln amidotransferase C subunit, N-terminal domain"/>
    <property type="match status" value="1"/>
</dbReference>
<comment type="similarity">
    <text evidence="1">Belongs to the GatC family.</text>
</comment>
<proteinExistence type="inferred from homology"/>
<dbReference type="PANTHER" id="PTHR15004">
    <property type="entry name" value="GLUTAMYL-TRNA(GLN) AMIDOTRANSFERASE SUBUNIT C, MITOCHONDRIAL"/>
    <property type="match status" value="1"/>
</dbReference>
<gene>
    <name evidence="1" type="primary">gatC</name>
    <name evidence="2" type="ORF">FHS57_004951</name>
</gene>
<dbReference type="InterPro" id="IPR003837">
    <property type="entry name" value="GatC"/>
</dbReference>
<comment type="catalytic activity">
    <reaction evidence="1">
        <text>L-glutamyl-tRNA(Gln) + L-glutamine + ATP + H2O = L-glutaminyl-tRNA(Gln) + L-glutamate + ADP + phosphate + H(+)</text>
        <dbReference type="Rhea" id="RHEA:17521"/>
        <dbReference type="Rhea" id="RHEA-COMP:9681"/>
        <dbReference type="Rhea" id="RHEA-COMP:9684"/>
        <dbReference type="ChEBI" id="CHEBI:15377"/>
        <dbReference type="ChEBI" id="CHEBI:15378"/>
        <dbReference type="ChEBI" id="CHEBI:29985"/>
        <dbReference type="ChEBI" id="CHEBI:30616"/>
        <dbReference type="ChEBI" id="CHEBI:43474"/>
        <dbReference type="ChEBI" id="CHEBI:58359"/>
        <dbReference type="ChEBI" id="CHEBI:78520"/>
        <dbReference type="ChEBI" id="CHEBI:78521"/>
        <dbReference type="ChEBI" id="CHEBI:456216"/>
    </reaction>
</comment>
<dbReference type="Pfam" id="PF02686">
    <property type="entry name" value="GatC"/>
    <property type="match status" value="1"/>
</dbReference>
<dbReference type="PANTHER" id="PTHR15004:SF0">
    <property type="entry name" value="GLUTAMYL-TRNA(GLN) AMIDOTRANSFERASE SUBUNIT C, MITOCHONDRIAL"/>
    <property type="match status" value="1"/>
</dbReference>
<organism evidence="2 3">
    <name type="scientific">Runella defluvii</name>
    <dbReference type="NCBI Taxonomy" id="370973"/>
    <lineage>
        <taxon>Bacteria</taxon>
        <taxon>Pseudomonadati</taxon>
        <taxon>Bacteroidota</taxon>
        <taxon>Cytophagia</taxon>
        <taxon>Cytophagales</taxon>
        <taxon>Spirosomataceae</taxon>
        <taxon>Runella</taxon>
    </lineage>
</organism>
<evidence type="ECO:0000313" key="3">
    <source>
        <dbReference type="Proteomes" id="UP000541352"/>
    </source>
</evidence>
<dbReference type="RefSeq" id="WP_183978239.1">
    <property type="nucleotide sequence ID" value="NZ_JACIBY010000013.1"/>
</dbReference>
<dbReference type="GO" id="GO:0006412">
    <property type="term" value="P:translation"/>
    <property type="evidence" value="ECO:0007669"/>
    <property type="project" value="UniProtKB-UniRule"/>
</dbReference>
<dbReference type="EMBL" id="JACIBY010000013">
    <property type="protein sequence ID" value="MBB3840930.1"/>
    <property type="molecule type" value="Genomic_DNA"/>
</dbReference>
<comment type="function">
    <text evidence="1">Allows the formation of correctly charged Asn-tRNA(Asn) or Gln-tRNA(Gln) through the transamidation of misacylated Asp-tRNA(Asn) or Glu-tRNA(Gln) in organisms which lack either or both of asparaginyl-tRNA or glutaminyl-tRNA synthetases. The reaction takes place in the presence of glutamine and ATP through an activated phospho-Asp-tRNA(Asn) or phospho-Glu-tRNA(Gln).</text>
</comment>
<dbReference type="Proteomes" id="UP000541352">
    <property type="component" value="Unassembled WGS sequence"/>
</dbReference>
<evidence type="ECO:0000313" key="2">
    <source>
        <dbReference type="EMBL" id="MBB3840930.1"/>
    </source>
</evidence>
<keyword evidence="1 2" id="KW-0436">Ligase</keyword>
<keyword evidence="2" id="KW-0808">Transferase</keyword>
<dbReference type="GO" id="GO:0016740">
    <property type="term" value="F:transferase activity"/>
    <property type="evidence" value="ECO:0007669"/>
    <property type="project" value="UniProtKB-KW"/>
</dbReference>
<dbReference type="GO" id="GO:0050567">
    <property type="term" value="F:glutaminyl-tRNA synthase (glutamine-hydrolyzing) activity"/>
    <property type="evidence" value="ECO:0007669"/>
    <property type="project" value="UniProtKB-UniRule"/>
</dbReference>
<dbReference type="GO" id="GO:0006450">
    <property type="term" value="P:regulation of translational fidelity"/>
    <property type="evidence" value="ECO:0007669"/>
    <property type="project" value="InterPro"/>
</dbReference>
<dbReference type="EC" id="6.3.5.-" evidence="1"/>